<dbReference type="InterPro" id="IPR003256">
    <property type="entry name" value="Ribosomal_uL24"/>
</dbReference>
<feature type="domain" description="KOW" evidence="7">
    <location>
        <begin position="8"/>
        <end position="39"/>
    </location>
</feature>
<dbReference type="InterPro" id="IPR005825">
    <property type="entry name" value="Ribosomal_uL24_CS"/>
</dbReference>
<dbReference type="InterPro" id="IPR041988">
    <property type="entry name" value="Ribosomal_uL24_KOW"/>
</dbReference>
<evidence type="ECO:0000313" key="9">
    <source>
        <dbReference type="EMBL" id="AWX42708.1"/>
    </source>
</evidence>
<comment type="function">
    <text evidence="5">One of two assembly initiator proteins, it binds directly to the 5'-end of the 23S rRNA, where it nucleates assembly of the 50S subunit.</text>
</comment>
<protein>
    <recommendedName>
        <fullName evidence="4 5">Large ribosomal subunit protein uL24</fullName>
    </recommendedName>
</protein>
<keyword evidence="3 5" id="KW-0687">Ribonucleoprotein</keyword>
<name>A0A2Z4LMQ0_9BACT</name>
<dbReference type="AlphaFoldDB" id="A0A2Z4LMQ0"/>
<dbReference type="Proteomes" id="UP000249865">
    <property type="component" value="Chromosome"/>
</dbReference>
<dbReference type="GO" id="GO:1990904">
    <property type="term" value="C:ribonucleoprotein complex"/>
    <property type="evidence" value="ECO:0007669"/>
    <property type="project" value="UniProtKB-KW"/>
</dbReference>
<dbReference type="OrthoDB" id="9807419at2"/>
<reference evidence="10" key="1">
    <citation type="submission" date="2018-06" db="EMBL/GenBank/DDBJ databases">
        <title>Complete genome sequences of Mycoplasma anatis, M. anseris and M. cloacale type strains.</title>
        <authorList>
            <person name="Grozner D."/>
            <person name="Forro B."/>
            <person name="Sulyok K.M."/>
            <person name="Marton S."/>
            <person name="Kreizinger Z."/>
            <person name="Banyai K."/>
            <person name="Gyuranecz M."/>
        </authorList>
    </citation>
    <scope>NUCLEOTIDE SEQUENCE [LARGE SCALE GENOMIC DNA]</scope>
    <source>
        <strain evidence="10">NCTC 10199</strain>
    </source>
</reference>
<dbReference type="RefSeq" id="WP_029330407.1">
    <property type="nucleotide sequence ID" value="NZ_CP030103.1"/>
</dbReference>
<proteinExistence type="inferred from homology"/>
<accession>A0A2Z4LMQ0</accession>
<keyword evidence="10" id="KW-1185">Reference proteome</keyword>
<dbReference type="InterPro" id="IPR005824">
    <property type="entry name" value="KOW"/>
</dbReference>
<comment type="subunit">
    <text evidence="5">Part of the 50S ribosomal subunit.</text>
</comment>
<evidence type="ECO:0000256" key="4">
    <source>
        <dbReference type="ARBA" id="ARBA00035206"/>
    </source>
</evidence>
<evidence type="ECO:0000256" key="6">
    <source>
        <dbReference type="RuleBase" id="RU003477"/>
    </source>
</evidence>
<dbReference type="NCBIfam" id="TIGR01079">
    <property type="entry name" value="rplX_bact"/>
    <property type="match status" value="1"/>
</dbReference>
<dbReference type="PANTHER" id="PTHR12903">
    <property type="entry name" value="MITOCHONDRIAL RIBOSOMAL PROTEIN L24"/>
    <property type="match status" value="1"/>
</dbReference>
<gene>
    <name evidence="5" type="primary">rplX</name>
    <name evidence="9" type="ORF">DK849_01285</name>
</gene>
<keyword evidence="2 5" id="KW-0689">Ribosomal protein</keyword>
<dbReference type="InterPro" id="IPR014722">
    <property type="entry name" value="Rib_uL2_dom2"/>
</dbReference>
<comment type="similarity">
    <text evidence="1 5 6">Belongs to the universal ribosomal protein uL24 family.</text>
</comment>
<dbReference type="Pfam" id="PF00467">
    <property type="entry name" value="KOW"/>
    <property type="match status" value="1"/>
</dbReference>
<dbReference type="Pfam" id="PF17136">
    <property type="entry name" value="ribosomal_L24"/>
    <property type="match status" value="1"/>
</dbReference>
<feature type="domain" description="Large ribosomal subunit protein uL24 C-terminal" evidence="8">
    <location>
        <begin position="41"/>
        <end position="110"/>
    </location>
</feature>
<sequence>MAQAKIKKNDMVLILSGNSKGKYGAVIATDVKKQTVTVKDVNIKVKHHKPSQENQQGKIEKKEYPIHVSKVAYLLKKGAQGQPSVGTKIGFKVDAKSNKKQRLMRKVNKTV</sequence>
<organism evidence="9 10">
    <name type="scientific">Metamycoplasma cloacale</name>
    <dbReference type="NCBI Taxonomy" id="92401"/>
    <lineage>
        <taxon>Bacteria</taxon>
        <taxon>Bacillati</taxon>
        <taxon>Mycoplasmatota</taxon>
        <taxon>Mycoplasmoidales</taxon>
        <taxon>Metamycoplasmataceae</taxon>
        <taxon>Metamycoplasma</taxon>
    </lineage>
</organism>
<dbReference type="InterPro" id="IPR057264">
    <property type="entry name" value="Ribosomal_uL24_C"/>
</dbReference>
<evidence type="ECO:0000256" key="2">
    <source>
        <dbReference type="ARBA" id="ARBA00022980"/>
    </source>
</evidence>
<dbReference type="Gene3D" id="2.30.30.30">
    <property type="match status" value="1"/>
</dbReference>
<dbReference type="GO" id="GO:0003735">
    <property type="term" value="F:structural constituent of ribosome"/>
    <property type="evidence" value="ECO:0007669"/>
    <property type="project" value="InterPro"/>
</dbReference>
<evidence type="ECO:0000256" key="3">
    <source>
        <dbReference type="ARBA" id="ARBA00023274"/>
    </source>
</evidence>
<comment type="function">
    <text evidence="5">One of the proteins that surrounds the polypeptide exit tunnel on the outside of the subunit.</text>
</comment>
<evidence type="ECO:0000256" key="1">
    <source>
        <dbReference type="ARBA" id="ARBA00010618"/>
    </source>
</evidence>
<dbReference type="SUPFAM" id="SSF50104">
    <property type="entry name" value="Translation proteins SH3-like domain"/>
    <property type="match status" value="1"/>
</dbReference>
<evidence type="ECO:0000259" key="8">
    <source>
        <dbReference type="Pfam" id="PF17136"/>
    </source>
</evidence>
<evidence type="ECO:0000256" key="5">
    <source>
        <dbReference type="HAMAP-Rule" id="MF_01326"/>
    </source>
</evidence>
<evidence type="ECO:0000313" key="10">
    <source>
        <dbReference type="Proteomes" id="UP000249865"/>
    </source>
</evidence>
<dbReference type="KEGG" id="mclo:DK849_01285"/>
<dbReference type="EMBL" id="CP030103">
    <property type="protein sequence ID" value="AWX42708.1"/>
    <property type="molecule type" value="Genomic_DNA"/>
</dbReference>
<dbReference type="HAMAP" id="MF_01326_B">
    <property type="entry name" value="Ribosomal_uL24_B"/>
    <property type="match status" value="1"/>
</dbReference>
<dbReference type="GO" id="GO:0005840">
    <property type="term" value="C:ribosome"/>
    <property type="evidence" value="ECO:0007669"/>
    <property type="project" value="UniProtKB-KW"/>
</dbReference>
<keyword evidence="5" id="KW-0699">rRNA-binding</keyword>
<dbReference type="InterPro" id="IPR008991">
    <property type="entry name" value="Translation_prot_SH3-like_sf"/>
</dbReference>
<dbReference type="GO" id="GO:0019843">
    <property type="term" value="F:rRNA binding"/>
    <property type="evidence" value="ECO:0007669"/>
    <property type="project" value="UniProtKB-UniRule"/>
</dbReference>
<dbReference type="GO" id="GO:0006412">
    <property type="term" value="P:translation"/>
    <property type="evidence" value="ECO:0007669"/>
    <property type="project" value="UniProtKB-UniRule"/>
</dbReference>
<dbReference type="PROSITE" id="PS01108">
    <property type="entry name" value="RIBOSOMAL_L24"/>
    <property type="match status" value="1"/>
</dbReference>
<keyword evidence="5" id="KW-0694">RNA-binding</keyword>
<evidence type="ECO:0000259" key="7">
    <source>
        <dbReference type="Pfam" id="PF00467"/>
    </source>
</evidence>
<dbReference type="CDD" id="cd06089">
    <property type="entry name" value="KOW_RPL26"/>
    <property type="match status" value="1"/>
</dbReference>